<sequence length="237" mass="26322">MSKSRGIDEGHRQAFLAMSGEPDPEFVKVEAQLAADLGVELDPGEHFGDDWVLTPEDGMIARCQGVIDGKPAPVVLGLLVTALRQSYHRKPVHHLLSEIGCLTVARWVAGDRSPDQRELLRDVSQAYRHGAGAEDLDLLLQFCDEPSLVEDWDGGEDFQSYWFESLAKIKDPRATDFCRGIIAEDTGRWTDSRTYSAVPIVGKAWQPADAGLLRPVALEHPDSQLRRTAQRILDKHS</sequence>
<evidence type="ECO:0000313" key="2">
    <source>
        <dbReference type="Proteomes" id="UP001500280"/>
    </source>
</evidence>
<organism evidence="1 2">
    <name type="scientific">Kribbella yunnanensis</name>
    <dbReference type="NCBI Taxonomy" id="190194"/>
    <lineage>
        <taxon>Bacteria</taxon>
        <taxon>Bacillati</taxon>
        <taxon>Actinomycetota</taxon>
        <taxon>Actinomycetes</taxon>
        <taxon>Propionibacteriales</taxon>
        <taxon>Kribbellaceae</taxon>
        <taxon>Kribbella</taxon>
    </lineage>
</organism>
<keyword evidence="2" id="KW-1185">Reference proteome</keyword>
<proteinExistence type="predicted"/>
<name>A0ABP4V7E8_9ACTN</name>
<evidence type="ECO:0000313" key="1">
    <source>
        <dbReference type="EMBL" id="GAA1719336.1"/>
    </source>
</evidence>
<evidence type="ECO:0008006" key="3">
    <source>
        <dbReference type="Google" id="ProtNLM"/>
    </source>
</evidence>
<gene>
    <name evidence="1" type="ORF">GCM10009745_80400</name>
</gene>
<protein>
    <recommendedName>
        <fullName evidence="3">HEAT repeat domain-containing protein</fullName>
    </recommendedName>
</protein>
<accession>A0ABP4V7E8</accession>
<dbReference type="RefSeq" id="WP_344164966.1">
    <property type="nucleotide sequence ID" value="NZ_BAAANF010000031.1"/>
</dbReference>
<comment type="caution">
    <text evidence="1">The sequence shown here is derived from an EMBL/GenBank/DDBJ whole genome shotgun (WGS) entry which is preliminary data.</text>
</comment>
<dbReference type="Proteomes" id="UP001500280">
    <property type="component" value="Unassembled WGS sequence"/>
</dbReference>
<dbReference type="EMBL" id="BAAANF010000031">
    <property type="protein sequence ID" value="GAA1719336.1"/>
    <property type="molecule type" value="Genomic_DNA"/>
</dbReference>
<reference evidence="2" key="1">
    <citation type="journal article" date="2019" name="Int. J. Syst. Evol. Microbiol.">
        <title>The Global Catalogue of Microorganisms (GCM) 10K type strain sequencing project: providing services to taxonomists for standard genome sequencing and annotation.</title>
        <authorList>
            <consortium name="The Broad Institute Genomics Platform"/>
            <consortium name="The Broad Institute Genome Sequencing Center for Infectious Disease"/>
            <person name="Wu L."/>
            <person name="Ma J."/>
        </authorList>
    </citation>
    <scope>NUCLEOTIDE SEQUENCE [LARGE SCALE GENOMIC DNA]</scope>
    <source>
        <strain evidence="2">JCM 14307</strain>
    </source>
</reference>